<name>A0A3S4TFZ9_9BACT</name>
<feature type="site" description="Important for autoinhibition of adenylyltransferase activity" evidence="3">
    <location>
        <position position="66"/>
    </location>
</feature>
<keyword evidence="2" id="KW-0067">ATP-binding</keyword>
<dbReference type="InterPro" id="IPR003812">
    <property type="entry name" value="Fido"/>
</dbReference>
<dbReference type="PANTHER" id="PTHR13504:SF38">
    <property type="entry name" value="FIDO DOMAIN-CONTAINING PROTEIN"/>
    <property type="match status" value="1"/>
</dbReference>
<reference evidence="5 6" key="1">
    <citation type="submission" date="2017-01" db="EMBL/GenBank/DDBJ databases">
        <title>The cable genome- insights into the physiology and evolution of filamentous bacteria capable of sulfide oxidation via long distance electron transfer.</title>
        <authorList>
            <person name="Schreiber L."/>
            <person name="Bjerg J.T."/>
            <person name="Boggild A."/>
            <person name="Van De Vossenberg J."/>
            <person name="Meysman F."/>
            <person name="Nielsen L.P."/>
            <person name="Schramm A."/>
            <person name="Kjeldsen K.U."/>
        </authorList>
    </citation>
    <scope>NUCLEOTIDE SEQUENCE [LARGE SCALE GENOMIC DNA]</scope>
    <source>
        <strain evidence="5">A1</strain>
    </source>
</reference>
<evidence type="ECO:0000256" key="2">
    <source>
        <dbReference type="PIRSR" id="PIRSR640198-2"/>
    </source>
</evidence>
<keyword evidence="6" id="KW-1185">Reference proteome</keyword>
<gene>
    <name evidence="5" type="ORF">VT98_10262</name>
</gene>
<dbReference type="Gene3D" id="1.10.3290.10">
    <property type="entry name" value="Fido-like domain"/>
    <property type="match status" value="1"/>
</dbReference>
<accession>A0A3S4TFZ9</accession>
<comment type="caution">
    <text evidence="5">The sequence shown here is derived from an EMBL/GenBank/DDBJ whole genome shotgun (WGS) entry which is preliminary data.</text>
</comment>
<feature type="active site" evidence="1">
    <location>
        <position position="204"/>
    </location>
</feature>
<keyword evidence="2" id="KW-0547">Nucleotide-binding</keyword>
<evidence type="ECO:0000259" key="4">
    <source>
        <dbReference type="PROSITE" id="PS51459"/>
    </source>
</evidence>
<organism evidence="5 6">
    <name type="scientific">Candidatus Electrothrix communis</name>
    <dbReference type="NCBI Taxonomy" id="1859133"/>
    <lineage>
        <taxon>Bacteria</taxon>
        <taxon>Pseudomonadati</taxon>
        <taxon>Thermodesulfobacteriota</taxon>
        <taxon>Desulfobulbia</taxon>
        <taxon>Desulfobulbales</taxon>
        <taxon>Desulfobulbaceae</taxon>
        <taxon>Candidatus Electrothrix</taxon>
    </lineage>
</organism>
<evidence type="ECO:0000313" key="5">
    <source>
        <dbReference type="EMBL" id="RWX49614.1"/>
    </source>
</evidence>
<dbReference type="AlphaFoldDB" id="A0A3S4TFZ9"/>
<feature type="binding site" evidence="2">
    <location>
        <begin position="208"/>
        <end position="215"/>
    </location>
    <ligand>
        <name>ATP</name>
        <dbReference type="ChEBI" id="CHEBI:30616"/>
    </ligand>
</feature>
<dbReference type="Pfam" id="PF02661">
    <property type="entry name" value="Fic"/>
    <property type="match status" value="1"/>
</dbReference>
<dbReference type="InterPro" id="IPR040198">
    <property type="entry name" value="Fido_containing"/>
</dbReference>
<sequence>MKEFLTFKSGKFYFNEEYDASQIDNLLIRATVLNETIVDLPILPELASRIEPEIMYSSIAGTAAIEGNPITREDVQKIAQGEEIEIYTKKDQQEIKNLIKAYNFLASIGPSHEPFLVTEKIICELHKIITSDIPDENNIPGTYRNGIVHVGDKLHGGTYTPPKILADIKNLMREFTEWINSDELVQCNPFIRASLAHYYFATIHPFWDGNGRTARLLEALLLQAANIKYAPRELSNYYYRNVDEYYIAFSKSLKLKKNATPFLKFCLEASVESLERIQETIILFIRKFTLRDFYRFERKEKRLTSRQFDLLDLLIDNPISFSLKDLHERKPLSILYSNVTTQTARRDVKKLLAQKLITLNEKNNYSLNFRVLD</sequence>
<protein>
    <submittedName>
        <fullName evidence="5">Fic family protein</fullName>
    </submittedName>
</protein>
<dbReference type="SUPFAM" id="SSF140931">
    <property type="entry name" value="Fic-like"/>
    <property type="match status" value="1"/>
</dbReference>
<dbReference type="GO" id="GO:0005524">
    <property type="term" value="F:ATP binding"/>
    <property type="evidence" value="ECO:0007669"/>
    <property type="project" value="UniProtKB-KW"/>
</dbReference>
<dbReference type="InterPro" id="IPR036597">
    <property type="entry name" value="Fido-like_dom_sf"/>
</dbReference>
<proteinExistence type="predicted"/>
<dbReference type="Proteomes" id="UP000288086">
    <property type="component" value="Unassembled WGS sequence"/>
</dbReference>
<feature type="domain" description="Fido" evidence="4">
    <location>
        <begin position="117"/>
        <end position="268"/>
    </location>
</feature>
<evidence type="ECO:0000313" key="6">
    <source>
        <dbReference type="Proteomes" id="UP000288086"/>
    </source>
</evidence>
<evidence type="ECO:0000256" key="1">
    <source>
        <dbReference type="PIRSR" id="PIRSR640198-1"/>
    </source>
</evidence>
<dbReference type="EMBL" id="MTKP01000026">
    <property type="protein sequence ID" value="RWX49614.1"/>
    <property type="molecule type" value="Genomic_DNA"/>
</dbReference>
<dbReference type="PANTHER" id="PTHR13504">
    <property type="entry name" value="FIDO DOMAIN-CONTAINING PROTEIN DDB_G0283145"/>
    <property type="match status" value="1"/>
</dbReference>
<evidence type="ECO:0000256" key="3">
    <source>
        <dbReference type="PIRSR" id="PIRSR640198-3"/>
    </source>
</evidence>
<dbReference type="PROSITE" id="PS51459">
    <property type="entry name" value="FIDO"/>
    <property type="match status" value="1"/>
</dbReference>